<dbReference type="GO" id="GO:0005886">
    <property type="term" value="C:plasma membrane"/>
    <property type="evidence" value="ECO:0007669"/>
    <property type="project" value="UniProtKB-ARBA"/>
</dbReference>
<dbReference type="FunFam" id="1.10.510.10:FF:000011">
    <property type="entry name" value="Non-specific serine/threonine protein kinase"/>
    <property type="match status" value="1"/>
</dbReference>
<dbReference type="GO" id="GO:0034329">
    <property type="term" value="P:cell junction assembly"/>
    <property type="evidence" value="ECO:0007669"/>
    <property type="project" value="UniProtKB-ARBA"/>
</dbReference>
<feature type="region of interest" description="Disordered" evidence="16">
    <location>
        <begin position="292"/>
        <end position="339"/>
    </location>
</feature>
<feature type="binding site" evidence="15">
    <location>
        <position position="394"/>
    </location>
    <ligand>
        <name>ATP</name>
        <dbReference type="ChEBI" id="CHEBI:30616"/>
    </ligand>
</feature>
<dbReference type="STRING" id="51028.A0A0N4VBA5"/>
<keyword evidence="6" id="KW-0963">Cytoplasm</keyword>
<comment type="similarity">
    <text evidence="3">Belongs to the protein kinase superfamily. STE Ser/Thr protein kinase family. STE20 subfamily.</text>
</comment>
<feature type="region of interest" description="Disordered" evidence="16">
    <location>
        <begin position="187"/>
        <end position="216"/>
    </location>
</feature>
<protein>
    <recommendedName>
        <fullName evidence="4">non-specific serine/threonine protein kinase</fullName>
        <ecNumber evidence="4">2.7.11.1</ecNumber>
    </recommendedName>
</protein>
<dbReference type="GO" id="GO:0016477">
    <property type="term" value="P:cell migration"/>
    <property type="evidence" value="ECO:0007669"/>
    <property type="project" value="UniProtKB-ARBA"/>
</dbReference>
<sequence length="640" mass="70513">MSSVYDEKPPPPPLRLRLLYSSSASSGAREQSFLDLKPLPKEPAENPQYESVPSGRKKGKKSKTFGGKKSKEKDRYNDKPVISLPSNFEHTVHVGYDPATGEFTGMPPSWAKLLQSSQISKQEQQKNPQAVLDALKYYTQNDQEPHQKWLQPAPLEGSSSRGLHYVGNAPTSSSLSYTSSAVTNHTNHHYQNHIPPHVQQSQEPYQKSSSAKQFPSQSNQLSSLSVVILKLNKFTGIPSAYHGSIPKPPPLIPGLLGSSQRSSGSVSTSSHSSATADQLSTLPSVKPYADDACAPPIPDRPARTLSIYTKPKEEEERSDALSGSMANTSAMAKSNRAGRKKKISDSEVYAKLRSIVTIGNPDRKYQKVEKIGSGASGSVYTAIEISTGAEVAIKQMNLTQQPKKELIINEILVMRENKHANIVNYLDSYLVGDELWVVMEYLAGGSLTDVVTECQMEEGMIAAVLREVLQALEFLHKRHVIHRDIKSDNILLGLDGSVKLTDFGFCAQISPEQSKRTTMVGTPYWMAPEVVTRKQYGPKVDVWSLGIMAIEMVEGEPPYLNENPLRAIYLIATNGKPDFPSRETLSTAFRDFIDRALEVSVDHRWTASQLLTHQFLKCAKPLASLFHLIQAAKKSIAASS</sequence>
<dbReference type="InterPro" id="IPR017441">
    <property type="entry name" value="Protein_kinase_ATP_BS"/>
</dbReference>
<dbReference type="SMART" id="SM00220">
    <property type="entry name" value="S_TKc"/>
    <property type="match status" value="1"/>
</dbReference>
<evidence type="ECO:0000259" key="17">
    <source>
        <dbReference type="PROSITE" id="PS50011"/>
    </source>
</evidence>
<dbReference type="GO" id="GO:0004674">
    <property type="term" value="F:protein serine/threonine kinase activity"/>
    <property type="evidence" value="ECO:0007669"/>
    <property type="project" value="UniProtKB-KW"/>
</dbReference>
<feature type="region of interest" description="Disordered" evidence="16">
    <location>
        <begin position="1"/>
        <end position="82"/>
    </location>
</feature>
<dbReference type="GO" id="GO:0009791">
    <property type="term" value="P:post-embryonic development"/>
    <property type="evidence" value="ECO:0007669"/>
    <property type="project" value="UniProtKB-ARBA"/>
</dbReference>
<dbReference type="PROSITE" id="PS50108">
    <property type="entry name" value="CRIB"/>
    <property type="match status" value="1"/>
</dbReference>
<dbReference type="InterPro" id="IPR011009">
    <property type="entry name" value="Kinase-like_dom_sf"/>
</dbReference>
<evidence type="ECO:0000256" key="12">
    <source>
        <dbReference type="ARBA" id="ARBA00023273"/>
    </source>
</evidence>
<feature type="domain" description="CRIB" evidence="18">
    <location>
        <begin position="82"/>
        <end position="95"/>
    </location>
</feature>
<evidence type="ECO:0000313" key="20">
    <source>
        <dbReference type="Proteomes" id="UP000274131"/>
    </source>
</evidence>
<dbReference type="Gene3D" id="3.90.810.10">
    <property type="entry name" value="CRIB domain"/>
    <property type="match status" value="1"/>
</dbReference>
<evidence type="ECO:0000256" key="4">
    <source>
        <dbReference type="ARBA" id="ARBA00012513"/>
    </source>
</evidence>
<evidence type="ECO:0000313" key="19">
    <source>
        <dbReference type="EMBL" id="VDD92541.1"/>
    </source>
</evidence>
<dbReference type="Gene3D" id="1.10.510.10">
    <property type="entry name" value="Transferase(Phosphotransferase) domain 1"/>
    <property type="match status" value="1"/>
</dbReference>
<evidence type="ECO:0000259" key="18">
    <source>
        <dbReference type="PROSITE" id="PS50108"/>
    </source>
</evidence>
<organism evidence="21">
    <name type="scientific">Enterobius vermicularis</name>
    <name type="common">Human pinworm</name>
    <dbReference type="NCBI Taxonomy" id="51028"/>
    <lineage>
        <taxon>Eukaryota</taxon>
        <taxon>Metazoa</taxon>
        <taxon>Ecdysozoa</taxon>
        <taxon>Nematoda</taxon>
        <taxon>Chromadorea</taxon>
        <taxon>Rhabditida</taxon>
        <taxon>Spirurina</taxon>
        <taxon>Oxyuridomorpha</taxon>
        <taxon>Oxyuroidea</taxon>
        <taxon>Oxyuridae</taxon>
        <taxon>Enterobius</taxon>
    </lineage>
</organism>
<gene>
    <name evidence="19" type="ORF">EVEC_LOCUS7292</name>
</gene>
<dbReference type="SUPFAM" id="SSF56112">
    <property type="entry name" value="Protein kinase-like (PK-like)"/>
    <property type="match status" value="1"/>
</dbReference>
<keyword evidence="5" id="KW-0217">Developmental protein</keyword>
<evidence type="ECO:0000256" key="7">
    <source>
        <dbReference type="ARBA" id="ARBA00022527"/>
    </source>
</evidence>
<feature type="region of interest" description="Disordered" evidence="16">
    <location>
        <begin position="251"/>
        <end position="278"/>
    </location>
</feature>
<evidence type="ECO:0000256" key="8">
    <source>
        <dbReference type="ARBA" id="ARBA00022679"/>
    </source>
</evidence>
<dbReference type="GO" id="GO:0030054">
    <property type="term" value="C:cell junction"/>
    <property type="evidence" value="ECO:0007669"/>
    <property type="project" value="UniProtKB-ARBA"/>
</dbReference>
<evidence type="ECO:0000256" key="5">
    <source>
        <dbReference type="ARBA" id="ARBA00022473"/>
    </source>
</evidence>
<evidence type="ECO:0000313" key="21">
    <source>
        <dbReference type="WBParaSite" id="EVEC_0000780801-mRNA-1"/>
    </source>
</evidence>
<dbReference type="InterPro" id="IPR008271">
    <property type="entry name" value="Ser/Thr_kinase_AS"/>
</dbReference>
<dbReference type="PROSITE" id="PS00107">
    <property type="entry name" value="PROTEIN_KINASE_ATP"/>
    <property type="match status" value="1"/>
</dbReference>
<feature type="compositionally biased region" description="Low complexity" evidence="16">
    <location>
        <begin position="15"/>
        <end position="26"/>
    </location>
</feature>
<keyword evidence="20" id="KW-1185">Reference proteome</keyword>
<feature type="domain" description="Protein kinase" evidence="17">
    <location>
        <begin position="365"/>
        <end position="616"/>
    </location>
</feature>
<dbReference type="Pfam" id="PF00069">
    <property type="entry name" value="Pkinase"/>
    <property type="match status" value="1"/>
</dbReference>
<dbReference type="PROSITE" id="PS00108">
    <property type="entry name" value="PROTEIN_KINASE_ST"/>
    <property type="match status" value="1"/>
</dbReference>
<dbReference type="GO" id="GO:0009887">
    <property type="term" value="P:animal organ morphogenesis"/>
    <property type="evidence" value="ECO:0007669"/>
    <property type="project" value="UniProtKB-ARBA"/>
</dbReference>
<feature type="compositionally biased region" description="Basic and acidic residues" evidence="16">
    <location>
        <begin position="69"/>
        <end position="78"/>
    </location>
</feature>
<dbReference type="GO" id="GO:0048598">
    <property type="term" value="P:embryonic morphogenesis"/>
    <property type="evidence" value="ECO:0007669"/>
    <property type="project" value="UniProtKB-ARBA"/>
</dbReference>
<dbReference type="AlphaFoldDB" id="A0A0N4VBA5"/>
<comment type="catalytic activity">
    <reaction evidence="13">
        <text>L-threonyl-[protein] + ATP = O-phospho-L-threonyl-[protein] + ADP + H(+)</text>
        <dbReference type="Rhea" id="RHEA:46608"/>
        <dbReference type="Rhea" id="RHEA-COMP:11060"/>
        <dbReference type="Rhea" id="RHEA-COMP:11605"/>
        <dbReference type="ChEBI" id="CHEBI:15378"/>
        <dbReference type="ChEBI" id="CHEBI:30013"/>
        <dbReference type="ChEBI" id="CHEBI:30616"/>
        <dbReference type="ChEBI" id="CHEBI:61977"/>
        <dbReference type="ChEBI" id="CHEBI:456216"/>
        <dbReference type="EC" id="2.7.11.1"/>
    </reaction>
</comment>
<evidence type="ECO:0000256" key="6">
    <source>
        <dbReference type="ARBA" id="ARBA00022490"/>
    </source>
</evidence>
<dbReference type="PROSITE" id="PS50011">
    <property type="entry name" value="PROTEIN_KINASE_DOM"/>
    <property type="match status" value="1"/>
</dbReference>
<dbReference type="PANTHER" id="PTHR45832">
    <property type="entry name" value="SERINE/THREONINE-PROTEIN KINASE SAMKA-RELATED-RELATED"/>
    <property type="match status" value="1"/>
</dbReference>
<keyword evidence="8" id="KW-0808">Transferase</keyword>
<evidence type="ECO:0000256" key="10">
    <source>
        <dbReference type="ARBA" id="ARBA00022777"/>
    </source>
</evidence>
<proteinExistence type="inferred from homology"/>
<feature type="region of interest" description="Disordered" evidence="16">
    <location>
        <begin position="143"/>
        <end position="167"/>
    </location>
</feature>
<comment type="subcellular location">
    <subcellularLocation>
        <location evidence="1">Cell projection</location>
        <location evidence="1">Axon</location>
    </subcellularLocation>
    <subcellularLocation>
        <location evidence="2">Cytoplasm</location>
    </subcellularLocation>
</comment>
<evidence type="ECO:0000256" key="9">
    <source>
        <dbReference type="ARBA" id="ARBA00022741"/>
    </source>
</evidence>
<feature type="compositionally biased region" description="Low complexity" evidence="16">
    <location>
        <begin position="253"/>
        <end position="273"/>
    </location>
</feature>
<reference evidence="21" key="1">
    <citation type="submission" date="2016-04" db="UniProtKB">
        <authorList>
            <consortium name="WormBaseParasite"/>
        </authorList>
    </citation>
    <scope>IDENTIFICATION</scope>
</reference>
<comment type="catalytic activity">
    <reaction evidence="14">
        <text>L-seryl-[protein] + ATP = O-phospho-L-seryl-[protein] + ADP + H(+)</text>
        <dbReference type="Rhea" id="RHEA:17989"/>
        <dbReference type="Rhea" id="RHEA-COMP:9863"/>
        <dbReference type="Rhea" id="RHEA-COMP:11604"/>
        <dbReference type="ChEBI" id="CHEBI:15378"/>
        <dbReference type="ChEBI" id="CHEBI:29999"/>
        <dbReference type="ChEBI" id="CHEBI:30616"/>
        <dbReference type="ChEBI" id="CHEBI:83421"/>
        <dbReference type="ChEBI" id="CHEBI:456216"/>
        <dbReference type="EC" id="2.7.11.1"/>
    </reaction>
</comment>
<reference evidence="19 20" key="2">
    <citation type="submission" date="2018-10" db="EMBL/GenBank/DDBJ databases">
        <authorList>
            <consortium name="Pathogen Informatics"/>
        </authorList>
    </citation>
    <scope>NUCLEOTIDE SEQUENCE [LARGE SCALE GENOMIC DNA]</scope>
</reference>
<evidence type="ECO:0000256" key="1">
    <source>
        <dbReference type="ARBA" id="ARBA00004489"/>
    </source>
</evidence>
<evidence type="ECO:0000256" key="16">
    <source>
        <dbReference type="SAM" id="MobiDB-lite"/>
    </source>
</evidence>
<evidence type="ECO:0000256" key="11">
    <source>
        <dbReference type="ARBA" id="ARBA00022840"/>
    </source>
</evidence>
<dbReference type="InterPro" id="IPR033923">
    <property type="entry name" value="PAK_BD"/>
</dbReference>
<evidence type="ECO:0000256" key="14">
    <source>
        <dbReference type="ARBA" id="ARBA00048679"/>
    </source>
</evidence>
<dbReference type="EMBL" id="UXUI01008858">
    <property type="protein sequence ID" value="VDD92541.1"/>
    <property type="molecule type" value="Genomic_DNA"/>
</dbReference>
<evidence type="ECO:0000256" key="3">
    <source>
        <dbReference type="ARBA" id="ARBA00008874"/>
    </source>
</evidence>
<dbReference type="Proteomes" id="UP000274131">
    <property type="component" value="Unassembled WGS sequence"/>
</dbReference>
<dbReference type="InterPro" id="IPR036936">
    <property type="entry name" value="CRIB_dom_sf"/>
</dbReference>
<feature type="compositionally biased region" description="Basic and acidic residues" evidence="16">
    <location>
        <begin position="310"/>
        <end position="319"/>
    </location>
</feature>
<dbReference type="GO" id="GO:0030424">
    <property type="term" value="C:axon"/>
    <property type="evidence" value="ECO:0007669"/>
    <property type="project" value="UniProtKB-SubCell"/>
</dbReference>
<accession>A0A0N4VBA5</accession>
<name>A0A0N4VBA5_ENTVE</name>
<dbReference type="EC" id="2.7.11.1" evidence="4"/>
<feature type="compositionally biased region" description="Basic residues" evidence="16">
    <location>
        <begin position="55"/>
        <end position="68"/>
    </location>
</feature>
<dbReference type="GO" id="GO:0007411">
    <property type="term" value="P:axon guidance"/>
    <property type="evidence" value="ECO:0007669"/>
    <property type="project" value="UniProtKB-ARBA"/>
</dbReference>
<dbReference type="Gene3D" id="3.30.200.20">
    <property type="entry name" value="Phosphorylase Kinase, domain 1"/>
    <property type="match status" value="1"/>
</dbReference>
<dbReference type="SMART" id="SM00285">
    <property type="entry name" value="PBD"/>
    <property type="match status" value="1"/>
</dbReference>
<dbReference type="InterPro" id="IPR000719">
    <property type="entry name" value="Prot_kinase_dom"/>
</dbReference>
<dbReference type="InterPro" id="IPR051931">
    <property type="entry name" value="PAK3-like"/>
</dbReference>
<feature type="compositionally biased region" description="Polar residues" evidence="16">
    <location>
        <begin position="198"/>
        <end position="215"/>
    </location>
</feature>
<keyword evidence="11 15" id="KW-0067">ATP-binding</keyword>
<dbReference type="FunFam" id="3.90.810.10:FF:000005">
    <property type="entry name" value="Non-specific serine/threonine protein kinase"/>
    <property type="match status" value="1"/>
</dbReference>
<dbReference type="InterPro" id="IPR000095">
    <property type="entry name" value="CRIB_dom"/>
</dbReference>
<evidence type="ECO:0000256" key="2">
    <source>
        <dbReference type="ARBA" id="ARBA00004496"/>
    </source>
</evidence>
<dbReference type="FunFam" id="3.30.200.20:FF:000705">
    <property type="entry name" value="Non-specific serine/threonine protein kinase"/>
    <property type="match status" value="1"/>
</dbReference>
<dbReference type="GO" id="GO:0005829">
    <property type="term" value="C:cytosol"/>
    <property type="evidence" value="ECO:0007669"/>
    <property type="project" value="UniProtKB-ARBA"/>
</dbReference>
<dbReference type="CDD" id="cd01093">
    <property type="entry name" value="CRIB_PAK_like"/>
    <property type="match status" value="1"/>
</dbReference>
<dbReference type="OrthoDB" id="1022360at2759"/>
<evidence type="ECO:0000256" key="13">
    <source>
        <dbReference type="ARBA" id="ARBA00047899"/>
    </source>
</evidence>
<dbReference type="Pfam" id="PF00786">
    <property type="entry name" value="PBD"/>
    <property type="match status" value="1"/>
</dbReference>
<dbReference type="PANTHER" id="PTHR45832:SF22">
    <property type="entry name" value="SERINE_THREONINE-PROTEIN KINASE SAMKA-RELATED"/>
    <property type="match status" value="1"/>
</dbReference>
<dbReference type="WBParaSite" id="EVEC_0000780801-mRNA-1">
    <property type="protein sequence ID" value="EVEC_0000780801-mRNA-1"/>
    <property type="gene ID" value="EVEC_0000780801"/>
</dbReference>
<keyword evidence="7" id="KW-0723">Serine/threonine-protein kinase</keyword>
<evidence type="ECO:0000256" key="15">
    <source>
        <dbReference type="PROSITE-ProRule" id="PRU10141"/>
    </source>
</evidence>
<keyword evidence="12" id="KW-0966">Cell projection</keyword>
<dbReference type="GO" id="GO:0005524">
    <property type="term" value="F:ATP binding"/>
    <property type="evidence" value="ECO:0007669"/>
    <property type="project" value="UniProtKB-UniRule"/>
</dbReference>
<keyword evidence="9 15" id="KW-0547">Nucleotide-binding</keyword>
<keyword evidence="10" id="KW-0418">Kinase</keyword>